<keyword evidence="3" id="KW-0045">Antibiotic biosynthesis</keyword>
<keyword evidence="7" id="KW-1185">Reference proteome</keyword>
<evidence type="ECO:0000256" key="1">
    <source>
        <dbReference type="ARBA" id="ARBA00001933"/>
    </source>
</evidence>
<feature type="domain" description="Aminotransferase class V" evidence="4">
    <location>
        <begin position="21"/>
        <end position="322"/>
    </location>
</feature>
<evidence type="ECO:0000313" key="7">
    <source>
        <dbReference type="Proteomes" id="UP001595764"/>
    </source>
</evidence>
<evidence type="ECO:0000313" key="6">
    <source>
        <dbReference type="EMBL" id="MFC3514276.1"/>
    </source>
</evidence>
<keyword evidence="2" id="KW-0663">Pyridoxal phosphate</keyword>
<dbReference type="InterPro" id="IPR000192">
    <property type="entry name" value="Aminotrans_V_dom"/>
</dbReference>
<comment type="caution">
    <text evidence="6">The sequence shown here is derived from an EMBL/GenBank/DDBJ whole genome shotgun (WGS) entry which is preliminary data.</text>
</comment>
<accession>A0ABV7QLS6</accession>
<evidence type="ECO:0000259" key="5">
    <source>
        <dbReference type="Pfam" id="PF13480"/>
    </source>
</evidence>
<dbReference type="InterPro" id="IPR016181">
    <property type="entry name" value="Acyl_CoA_acyltransferase"/>
</dbReference>
<feature type="domain" description="BioF2-like acetyltransferase" evidence="5">
    <location>
        <begin position="538"/>
        <end position="677"/>
    </location>
</feature>
<sequence length="694" mass="75305">MRNYRMTGPAEVSGATLEAMAGERMISHRSREFRDRLADLTARLAKVFGTAGPVLVLTCSGTGGLEAAAASVLRRGDRVLSVQQGYFGARFGEIAAFHGAEVDVLESEWGDVPPTEEIRAKAGEGYQAVLLTHNETSTGVLAPLEQWATAVRSVSDCLILVDVVSSLGATEIAFDRLGLDVAVGVTQKALACPPGLVLAAVSERALARAAAPGAGSYYLDLARAAAHARESTTTYTPNLSVVFALEAAVAEIEKEGLENVWSRHSETARLCREALRARGLVVVPPEPLCSPTVTAVRLPEPAAERVRDTLSARHDVWVSSGRGAWKRDVLRIGHMGPVAPDDVVACAETIAHVTTLSRSSPGRGRREIRVLRTADELGPEWDELAKDLDAPVFHTRAFLRAYEHHPVQKIALPRYLEVRDAGGGLLAAAPAYLQGDPLGLLGLRDNEQAFLSPMWHCPGARVLARDDESLRALGEAFGTQAAETGCARWGFINLEDGTDTVRALGEHGFQREELVPRWVLPRALAPDGPSYLASLRGSARRELGRQLRRAEDQGARCEIRRADHPELPRLMEFVAATATRAGSPRYYDPVKLAAFLRELGEPVRVLEVCDAGGDTLAVGVSFLEAARLQYWAAGYLRDRPDVAFSPYYRMWWQMLELMWSSGVEIAECGRLNEPFKRKMGLAPRPLVALTGPAA</sequence>
<evidence type="ECO:0000256" key="3">
    <source>
        <dbReference type="ARBA" id="ARBA00023194"/>
    </source>
</evidence>
<evidence type="ECO:0000256" key="2">
    <source>
        <dbReference type="ARBA" id="ARBA00022898"/>
    </source>
</evidence>
<dbReference type="InterPro" id="IPR015422">
    <property type="entry name" value="PyrdxlP-dep_Trfase_small"/>
</dbReference>
<gene>
    <name evidence="6" type="ORF">ACFORO_29195</name>
</gene>
<dbReference type="InterPro" id="IPR015421">
    <property type="entry name" value="PyrdxlP-dep_Trfase_major"/>
</dbReference>
<dbReference type="SUPFAM" id="SSF55729">
    <property type="entry name" value="Acyl-CoA N-acyltransferases (Nat)"/>
    <property type="match status" value="1"/>
</dbReference>
<comment type="cofactor">
    <cofactor evidence="1">
        <name>pyridoxal 5'-phosphate</name>
        <dbReference type="ChEBI" id="CHEBI:597326"/>
    </cofactor>
</comment>
<evidence type="ECO:0000259" key="4">
    <source>
        <dbReference type="Pfam" id="PF00266"/>
    </source>
</evidence>
<dbReference type="EMBL" id="JBHRWI010000039">
    <property type="protein sequence ID" value="MFC3514276.1"/>
    <property type="molecule type" value="Genomic_DNA"/>
</dbReference>
<dbReference type="SUPFAM" id="SSF53383">
    <property type="entry name" value="PLP-dependent transferases"/>
    <property type="match status" value="1"/>
</dbReference>
<reference evidence="7" key="1">
    <citation type="journal article" date="2019" name="Int. J. Syst. Evol. Microbiol.">
        <title>The Global Catalogue of Microorganisms (GCM) 10K type strain sequencing project: providing services to taxonomists for standard genome sequencing and annotation.</title>
        <authorList>
            <consortium name="The Broad Institute Genomics Platform"/>
            <consortium name="The Broad Institute Genome Sequencing Center for Infectious Disease"/>
            <person name="Wu L."/>
            <person name="Ma J."/>
        </authorList>
    </citation>
    <scope>NUCLEOTIDE SEQUENCE [LARGE SCALE GENOMIC DNA]</scope>
    <source>
        <strain evidence="7">CGMCC 4.7682</strain>
    </source>
</reference>
<dbReference type="PANTHER" id="PTHR21152">
    <property type="entry name" value="AMINOTRANSFERASE CLASS V"/>
    <property type="match status" value="1"/>
</dbReference>
<protein>
    <submittedName>
        <fullName evidence="6">Aminotransferase class V-fold PLP-dependent enzyme</fullName>
    </submittedName>
</protein>
<dbReference type="Pfam" id="PF13480">
    <property type="entry name" value="Acetyltransf_6"/>
    <property type="match status" value="1"/>
</dbReference>
<dbReference type="Gene3D" id="3.40.640.10">
    <property type="entry name" value="Type I PLP-dependent aspartate aminotransferase-like (Major domain)"/>
    <property type="match status" value="1"/>
</dbReference>
<dbReference type="GO" id="GO:0008483">
    <property type="term" value="F:transaminase activity"/>
    <property type="evidence" value="ECO:0007669"/>
    <property type="project" value="UniProtKB-KW"/>
</dbReference>
<dbReference type="Proteomes" id="UP001595764">
    <property type="component" value="Unassembled WGS sequence"/>
</dbReference>
<keyword evidence="6" id="KW-0808">Transferase</keyword>
<dbReference type="InterPro" id="IPR015424">
    <property type="entry name" value="PyrdxlP-dep_Trfase"/>
</dbReference>
<keyword evidence="6" id="KW-0032">Aminotransferase</keyword>
<proteinExistence type="predicted"/>
<dbReference type="InterPro" id="IPR038740">
    <property type="entry name" value="BioF2-like_GNAT_dom"/>
</dbReference>
<name>A0ABV7QLS6_9PSEU</name>
<dbReference type="RefSeq" id="WP_377872199.1">
    <property type="nucleotide sequence ID" value="NZ_JBHMAY010000037.1"/>
</dbReference>
<dbReference type="Gene3D" id="3.40.630.30">
    <property type="match status" value="1"/>
</dbReference>
<dbReference type="Pfam" id="PF00266">
    <property type="entry name" value="Aminotran_5"/>
    <property type="match status" value="1"/>
</dbReference>
<dbReference type="Gene3D" id="3.90.1150.10">
    <property type="entry name" value="Aspartate Aminotransferase, domain 1"/>
    <property type="match status" value="1"/>
</dbReference>
<organism evidence="6 7">
    <name type="scientific">Amycolatopsis halotolerans</name>
    <dbReference type="NCBI Taxonomy" id="330083"/>
    <lineage>
        <taxon>Bacteria</taxon>
        <taxon>Bacillati</taxon>
        <taxon>Actinomycetota</taxon>
        <taxon>Actinomycetes</taxon>
        <taxon>Pseudonocardiales</taxon>
        <taxon>Pseudonocardiaceae</taxon>
        <taxon>Amycolatopsis</taxon>
    </lineage>
</organism>
<dbReference type="PANTHER" id="PTHR21152:SF40">
    <property type="entry name" value="ALANINE--GLYOXYLATE AMINOTRANSFERASE"/>
    <property type="match status" value="1"/>
</dbReference>